<evidence type="ECO:0000256" key="11">
    <source>
        <dbReference type="ARBA" id="ARBA00023052"/>
    </source>
</evidence>
<keyword evidence="8 17" id="KW-0479">Metal-binding</keyword>
<dbReference type="Gene3D" id="3.40.50.920">
    <property type="match status" value="1"/>
</dbReference>
<dbReference type="InterPro" id="IPR029061">
    <property type="entry name" value="THDP-binding"/>
</dbReference>
<dbReference type="Pfam" id="PF00456">
    <property type="entry name" value="Transketolase_N"/>
    <property type="match status" value="1"/>
</dbReference>
<dbReference type="GO" id="GO:0005829">
    <property type="term" value="C:cytosol"/>
    <property type="evidence" value="ECO:0007669"/>
    <property type="project" value="TreeGrafter"/>
</dbReference>
<dbReference type="SUPFAM" id="SSF52518">
    <property type="entry name" value="Thiamin diphosphate-binding fold (THDP-binding)"/>
    <property type="match status" value="2"/>
</dbReference>
<keyword evidence="11 16" id="KW-0786">Thiamine pyrophosphate</keyword>
<feature type="binding site" evidence="17">
    <location>
        <position position="188"/>
    </location>
    <ligand>
        <name>Mg(2+)</name>
        <dbReference type="ChEBI" id="CHEBI:18420"/>
    </ligand>
</feature>
<comment type="cofactor">
    <cofactor evidence="16">
        <name>thiamine diphosphate</name>
        <dbReference type="ChEBI" id="CHEBI:58937"/>
    </cofactor>
    <text evidence="16">Binds 1 thiamine pyrophosphate per subunit. During the reaction, the substrate forms a covalent intermediate with the cofactor.</text>
</comment>
<dbReference type="PANTHER" id="PTHR43522">
    <property type="entry name" value="TRANSKETOLASE"/>
    <property type="match status" value="1"/>
</dbReference>
<evidence type="ECO:0000256" key="16">
    <source>
        <dbReference type="PIRSR" id="PIRSR605478-3"/>
    </source>
</evidence>
<evidence type="ECO:0000256" key="4">
    <source>
        <dbReference type="ARBA" id="ARBA00007131"/>
    </source>
</evidence>
<dbReference type="InterPro" id="IPR009014">
    <property type="entry name" value="Transketo_C/PFOR_II"/>
</dbReference>
<evidence type="ECO:0000256" key="14">
    <source>
        <dbReference type="PIRSR" id="PIRSR605478-1"/>
    </source>
</evidence>
<dbReference type="EC" id="2.2.1.1" evidence="6 13"/>
<feature type="binding site" evidence="16">
    <location>
        <position position="188"/>
    </location>
    <ligand>
        <name>thiamine diphosphate</name>
        <dbReference type="ChEBI" id="CHEBI:58937"/>
    </ligand>
</feature>
<feature type="binding site" evidence="16">
    <location>
        <position position="69"/>
    </location>
    <ligand>
        <name>thiamine diphosphate</name>
        <dbReference type="ChEBI" id="CHEBI:58937"/>
    </ligand>
</feature>
<evidence type="ECO:0000256" key="18">
    <source>
        <dbReference type="PIRSR" id="PIRSR605478-5"/>
    </source>
</evidence>
<dbReference type="Pfam" id="PF22613">
    <property type="entry name" value="Transketolase_C_1"/>
    <property type="match status" value="1"/>
</dbReference>
<feature type="binding site" evidence="15">
    <location>
        <position position="519"/>
    </location>
    <ligand>
        <name>substrate</name>
    </ligand>
</feature>
<comment type="similarity">
    <text evidence="4">Belongs to the transketolase family.</text>
</comment>
<accession>B4S4M0</accession>
<dbReference type="STRING" id="290512.Paes_1904"/>
<evidence type="ECO:0000256" key="17">
    <source>
        <dbReference type="PIRSR" id="PIRSR605478-4"/>
    </source>
</evidence>
<dbReference type="KEGG" id="paa:Paes_1904"/>
<feature type="binding site" evidence="15">
    <location>
        <position position="461"/>
    </location>
    <ligand>
        <name>substrate</name>
    </ligand>
</feature>
<evidence type="ECO:0000256" key="3">
    <source>
        <dbReference type="ARBA" id="ARBA00001941"/>
    </source>
</evidence>
<dbReference type="NCBIfam" id="TIGR00232">
    <property type="entry name" value="tktlase_bact"/>
    <property type="match status" value="1"/>
</dbReference>
<keyword evidence="7" id="KW-0808">Transferase</keyword>
<feature type="binding site" evidence="15">
    <location>
        <position position="263"/>
    </location>
    <ligand>
        <name>substrate</name>
    </ligand>
</feature>
<evidence type="ECO:0000256" key="6">
    <source>
        <dbReference type="ARBA" id="ARBA00013152"/>
    </source>
</evidence>
<feature type="binding site" evidence="17">
    <location>
        <position position="190"/>
    </location>
    <ligand>
        <name>Mg(2+)</name>
        <dbReference type="ChEBI" id="CHEBI:18420"/>
    </ligand>
</feature>
<comment type="subunit">
    <text evidence="5">Homodimer.</text>
</comment>
<dbReference type="Pfam" id="PF02779">
    <property type="entry name" value="Transket_pyr"/>
    <property type="match status" value="1"/>
</dbReference>
<evidence type="ECO:0000256" key="19">
    <source>
        <dbReference type="SAM" id="MobiDB-lite"/>
    </source>
</evidence>
<feature type="region of interest" description="Disordered" evidence="19">
    <location>
        <begin position="244"/>
        <end position="266"/>
    </location>
</feature>
<proteinExistence type="inferred from homology"/>
<comment type="cofactor">
    <cofactor evidence="2">
        <name>Mn(2+)</name>
        <dbReference type="ChEBI" id="CHEBI:29035"/>
    </cofactor>
</comment>
<feature type="binding site" evidence="16">
    <location>
        <position position="159"/>
    </location>
    <ligand>
        <name>thiamine diphosphate</name>
        <dbReference type="ChEBI" id="CHEBI:58937"/>
    </ligand>
</feature>
<dbReference type="PROSITE" id="PS00801">
    <property type="entry name" value="TRANSKETOLASE_1"/>
    <property type="match status" value="1"/>
</dbReference>
<comment type="catalytic activity">
    <reaction evidence="12">
        <text>D-sedoheptulose 7-phosphate + D-glyceraldehyde 3-phosphate = aldehydo-D-ribose 5-phosphate + D-xylulose 5-phosphate</text>
        <dbReference type="Rhea" id="RHEA:10508"/>
        <dbReference type="ChEBI" id="CHEBI:57483"/>
        <dbReference type="ChEBI" id="CHEBI:57737"/>
        <dbReference type="ChEBI" id="CHEBI:58273"/>
        <dbReference type="ChEBI" id="CHEBI:59776"/>
        <dbReference type="EC" id="2.2.1.1"/>
    </reaction>
</comment>
<dbReference type="Proteomes" id="UP000002725">
    <property type="component" value="Chromosome"/>
</dbReference>
<evidence type="ECO:0000256" key="1">
    <source>
        <dbReference type="ARBA" id="ARBA00001913"/>
    </source>
</evidence>
<dbReference type="AlphaFoldDB" id="B4S4M0"/>
<evidence type="ECO:0000256" key="9">
    <source>
        <dbReference type="ARBA" id="ARBA00022837"/>
    </source>
</evidence>
<keyword evidence="9" id="KW-0106">Calcium</keyword>
<dbReference type="InterPro" id="IPR005475">
    <property type="entry name" value="Transketolase-like_Pyr-bd"/>
</dbReference>
<feature type="binding site" evidence="15">
    <location>
        <position position="357"/>
    </location>
    <ligand>
        <name>substrate</name>
    </ligand>
</feature>
<feature type="binding site" evidence="15">
    <location>
        <position position="473"/>
    </location>
    <ligand>
        <name>substrate</name>
    </ligand>
</feature>
<gene>
    <name evidence="21" type="ordered locus">Paes_1904</name>
</gene>
<dbReference type="eggNOG" id="COG0021">
    <property type="taxonomic scope" value="Bacteria"/>
</dbReference>
<feature type="binding site" evidence="15">
    <location>
        <position position="469"/>
    </location>
    <ligand>
        <name>substrate</name>
    </ligand>
</feature>
<evidence type="ECO:0000256" key="15">
    <source>
        <dbReference type="PIRSR" id="PIRSR605478-2"/>
    </source>
</evidence>
<feature type="binding site" evidence="16">
    <location>
        <position position="263"/>
    </location>
    <ligand>
        <name>thiamine diphosphate</name>
        <dbReference type="ChEBI" id="CHEBI:58937"/>
    </ligand>
</feature>
<feature type="domain" description="Transketolase-like pyrimidine-binding" evidence="20">
    <location>
        <begin position="354"/>
        <end position="524"/>
    </location>
</feature>
<keyword evidence="22" id="KW-1185">Reference proteome</keyword>
<feature type="binding site" evidence="15">
    <location>
        <position position="29"/>
    </location>
    <ligand>
        <name>substrate</name>
    </ligand>
</feature>
<dbReference type="GO" id="GO:0006098">
    <property type="term" value="P:pentose-phosphate shunt"/>
    <property type="evidence" value="ECO:0007669"/>
    <property type="project" value="TreeGrafter"/>
</dbReference>
<dbReference type="SMART" id="SM00861">
    <property type="entry name" value="Transket_pyr"/>
    <property type="match status" value="1"/>
</dbReference>
<reference evidence="21" key="1">
    <citation type="submission" date="2008-06" db="EMBL/GenBank/DDBJ databases">
        <title>Complete sequence of chromosome of Prosthecochloris aestuarii DSM 271.</title>
        <authorList>
            <consortium name="US DOE Joint Genome Institute"/>
            <person name="Lucas S."/>
            <person name="Copeland A."/>
            <person name="Lapidus A."/>
            <person name="Glavina del Rio T."/>
            <person name="Dalin E."/>
            <person name="Tice H."/>
            <person name="Bruce D."/>
            <person name="Goodwin L."/>
            <person name="Pitluck S."/>
            <person name="Schmutz J."/>
            <person name="Larimer F."/>
            <person name="Land M."/>
            <person name="Hauser L."/>
            <person name="Kyrpides N."/>
            <person name="Anderson I."/>
            <person name="Liu Z."/>
            <person name="Li T."/>
            <person name="Zhao F."/>
            <person name="Overmann J."/>
            <person name="Bryant D.A."/>
            <person name="Richardson P."/>
        </authorList>
    </citation>
    <scope>NUCLEOTIDE SEQUENCE [LARGE SCALE GENOMIC DNA]</scope>
    <source>
        <strain evidence="21">DSM 271</strain>
    </source>
</reference>
<feature type="site" description="Important for catalytic activity" evidence="18">
    <location>
        <position position="29"/>
    </location>
</feature>
<comment type="cofactor">
    <cofactor evidence="17">
        <name>Mg(2+)</name>
        <dbReference type="ChEBI" id="CHEBI:18420"/>
    </cofactor>
    <text evidence="17">Binds 1 Mg(2+) ion per subunit. Can also utilize other divalent metal cations, such as Ca(2+), Mn(2+) and Co(2+).</text>
</comment>
<evidence type="ECO:0000313" key="21">
    <source>
        <dbReference type="EMBL" id="ACF46916.1"/>
    </source>
</evidence>
<feature type="active site" description="Proton donor" evidence="14">
    <location>
        <position position="411"/>
    </location>
</feature>
<evidence type="ECO:0000256" key="8">
    <source>
        <dbReference type="ARBA" id="ARBA00022723"/>
    </source>
</evidence>
<organism evidence="21 22">
    <name type="scientific">Prosthecochloris aestuarii (strain DSM 271 / SK 413)</name>
    <dbReference type="NCBI Taxonomy" id="290512"/>
    <lineage>
        <taxon>Bacteria</taxon>
        <taxon>Pseudomonadati</taxon>
        <taxon>Chlorobiota</taxon>
        <taxon>Chlorobiia</taxon>
        <taxon>Chlorobiales</taxon>
        <taxon>Chlorobiaceae</taxon>
        <taxon>Prosthecochloris</taxon>
    </lineage>
</organism>
<dbReference type="CDD" id="cd07033">
    <property type="entry name" value="TPP_PYR_DXS_TK_like"/>
    <property type="match status" value="1"/>
</dbReference>
<evidence type="ECO:0000256" key="10">
    <source>
        <dbReference type="ARBA" id="ARBA00022842"/>
    </source>
</evidence>
<dbReference type="FunFam" id="3.40.50.920:FF:000003">
    <property type="entry name" value="Transketolase"/>
    <property type="match status" value="1"/>
</dbReference>
<dbReference type="PANTHER" id="PTHR43522:SF2">
    <property type="entry name" value="TRANSKETOLASE 1-RELATED"/>
    <property type="match status" value="1"/>
</dbReference>
<dbReference type="HOGENOM" id="CLU_009227_0_0_10"/>
<feature type="binding site" evidence="17">
    <location>
        <position position="158"/>
    </location>
    <ligand>
        <name>Mg(2+)</name>
        <dbReference type="ChEBI" id="CHEBI:18420"/>
    </ligand>
</feature>
<comment type="cofactor">
    <cofactor evidence="3">
        <name>Co(2+)</name>
        <dbReference type="ChEBI" id="CHEBI:48828"/>
    </cofactor>
</comment>
<sequence>MQQDPIDTLSINTIRLLAADMVEKAGSGHPGMPMGAAPMAYVLWTKIMKHNPRDPHWLNRDRFVLSAGHGSALLYSLLHLCGYELTMEDLQQFRQWQSRTPGHPEYRHTPGVEMTTGPLGQGIATAVGMAVAERFSAERLNRQSFNIIDYHTYVICGDGDLMEGLSSEAASIAGHLKLEKLICLYDDNRISIEGPTSLAFTENVGKRFEAFGWNVLDVDGNDPEAVEEALRKVRKGTGKPNLIRATTNIGYGSPNKQDNAASHGSPLGKEELAMVRKKFGFPEDESFVIPEAVTAHMRAISDKGEQSQAEWTTLWEAYSQAHPDLATQINDLINKRLPDSWQTLLPEFNPEEQLATRQALNKILHALIGKIPFLAGGSADLAPSNGTAVKNAEDFNPDNYGGTNFHFGVREHAMGAIINGMALSGMLKPYGATFLVFADYMKPALRLAALMQIPSTFIFTHDSIAVGEDGPTHQPIEQLVMLRSIPGMTVIRPADANETKAAWKYIMTAQTPVSLILSRQALPILDSSLYPSEEGTARGGYILADWGNASGSGSKPVILIATGAEVHLAVQAQQQLEEEGIPARVISMPSVELFLQQPEEYREEVLPTSIRRRVVIEAASTIGWHRFITEEGTIVGIDRFGSSAPGSRVLKEYGFTAEHIVATVKTLL</sequence>
<dbReference type="FunFam" id="3.40.50.970:FF:000045">
    <property type="entry name" value="Transketolase"/>
    <property type="match status" value="1"/>
</dbReference>
<dbReference type="EMBL" id="CP001108">
    <property type="protein sequence ID" value="ACF46916.1"/>
    <property type="molecule type" value="Genomic_DNA"/>
</dbReference>
<feature type="binding site" evidence="15">
    <location>
        <position position="384"/>
    </location>
    <ligand>
        <name>substrate</name>
    </ligand>
</feature>
<name>B4S4M0_PROA2</name>
<feature type="compositionally biased region" description="Polar residues" evidence="19">
    <location>
        <begin position="244"/>
        <end position="262"/>
    </location>
</feature>
<evidence type="ECO:0000256" key="5">
    <source>
        <dbReference type="ARBA" id="ARBA00011738"/>
    </source>
</evidence>
<dbReference type="SUPFAM" id="SSF52922">
    <property type="entry name" value="TK C-terminal domain-like"/>
    <property type="match status" value="1"/>
</dbReference>
<dbReference type="Gene3D" id="3.40.50.970">
    <property type="match status" value="2"/>
</dbReference>
<dbReference type="GO" id="GO:0004802">
    <property type="term" value="F:transketolase activity"/>
    <property type="evidence" value="ECO:0007669"/>
    <property type="project" value="UniProtKB-UniRule"/>
</dbReference>
<dbReference type="RefSeq" id="WP_012506449.1">
    <property type="nucleotide sequence ID" value="NC_011059.1"/>
</dbReference>
<dbReference type="GO" id="GO:0046872">
    <property type="term" value="F:metal ion binding"/>
    <property type="evidence" value="ECO:0007669"/>
    <property type="project" value="UniProtKB-KW"/>
</dbReference>
<dbReference type="InterPro" id="IPR049557">
    <property type="entry name" value="Transketolase_CS"/>
</dbReference>
<evidence type="ECO:0000259" key="20">
    <source>
        <dbReference type="SMART" id="SM00861"/>
    </source>
</evidence>
<evidence type="ECO:0000256" key="12">
    <source>
        <dbReference type="ARBA" id="ARBA00049473"/>
    </source>
</evidence>
<evidence type="ECO:0000256" key="13">
    <source>
        <dbReference type="NCBIfam" id="TIGR00232"/>
    </source>
</evidence>
<feature type="binding site" evidence="16">
    <location>
        <begin position="117"/>
        <end position="119"/>
    </location>
    <ligand>
        <name>thiamine diphosphate</name>
        <dbReference type="ChEBI" id="CHEBI:58937"/>
    </ligand>
</feature>
<feature type="binding site" evidence="16">
    <location>
        <position position="437"/>
    </location>
    <ligand>
        <name>thiamine diphosphate</name>
        <dbReference type="ChEBI" id="CHEBI:58937"/>
    </ligand>
</feature>
<keyword evidence="10 17" id="KW-0460">Magnesium</keyword>
<dbReference type="InterPro" id="IPR033247">
    <property type="entry name" value="Transketolase_fam"/>
</dbReference>
<feature type="site" description="Important for catalytic activity" evidence="18">
    <location>
        <position position="263"/>
    </location>
</feature>
<dbReference type="CDD" id="cd02012">
    <property type="entry name" value="TPP_TK"/>
    <property type="match status" value="1"/>
</dbReference>
<dbReference type="FunFam" id="3.40.50.970:FF:000004">
    <property type="entry name" value="Transketolase"/>
    <property type="match status" value="1"/>
</dbReference>
<protein>
    <recommendedName>
        <fullName evidence="6 13">Transketolase</fullName>
        <ecNumber evidence="6 13">2.2.1.1</ecNumber>
    </recommendedName>
</protein>
<comment type="cofactor">
    <cofactor evidence="1">
        <name>Ca(2+)</name>
        <dbReference type="ChEBI" id="CHEBI:29108"/>
    </cofactor>
</comment>
<dbReference type="InterPro" id="IPR005474">
    <property type="entry name" value="Transketolase_N"/>
</dbReference>
<dbReference type="InterPro" id="IPR005478">
    <property type="entry name" value="Transketolase_bac-like"/>
</dbReference>
<evidence type="ECO:0000256" key="7">
    <source>
        <dbReference type="ARBA" id="ARBA00022679"/>
    </source>
</evidence>
<evidence type="ECO:0000313" key="22">
    <source>
        <dbReference type="Proteomes" id="UP000002725"/>
    </source>
</evidence>
<dbReference type="InterPro" id="IPR055152">
    <property type="entry name" value="Transketolase-like_C_2"/>
</dbReference>
<evidence type="ECO:0000256" key="2">
    <source>
        <dbReference type="ARBA" id="ARBA00001936"/>
    </source>
</evidence>